<keyword evidence="3" id="KW-1185">Reference proteome</keyword>
<gene>
    <name evidence="2" type="ORF">CLV80_11418</name>
</gene>
<reference evidence="2 3" key="1">
    <citation type="submission" date="2018-03" db="EMBL/GenBank/DDBJ databases">
        <title>Genomic Encyclopedia of Archaeal and Bacterial Type Strains, Phase II (KMG-II): from individual species to whole genera.</title>
        <authorList>
            <person name="Goeker M."/>
        </authorList>
    </citation>
    <scope>NUCLEOTIDE SEQUENCE [LARGE SCALE GENOMIC DNA]</scope>
    <source>
        <strain evidence="2 3">DSM 101533</strain>
    </source>
</reference>
<evidence type="ECO:0000313" key="3">
    <source>
        <dbReference type="Proteomes" id="UP000238007"/>
    </source>
</evidence>
<sequence length="115" mass="12296">MHRVLIALSLLSACSTNANHIGNPLMLPVSGIFTGIGNAAYNQRRGQVEIFVKTNHPAIVNDIQNGGGQTVNEAMDIAQIRAGDRPARLIQLKSDIGIYQNSPDALIVALMVYAS</sequence>
<name>A0A2T0VUB6_9RHOB</name>
<feature type="chain" id="PRO_5015593876" evidence="1">
    <location>
        <begin position="21"/>
        <end position="115"/>
    </location>
</feature>
<proteinExistence type="predicted"/>
<organism evidence="2 3">
    <name type="scientific">Yoonia maritima</name>
    <dbReference type="NCBI Taxonomy" id="1435347"/>
    <lineage>
        <taxon>Bacteria</taxon>
        <taxon>Pseudomonadati</taxon>
        <taxon>Pseudomonadota</taxon>
        <taxon>Alphaproteobacteria</taxon>
        <taxon>Rhodobacterales</taxon>
        <taxon>Paracoccaceae</taxon>
        <taxon>Yoonia</taxon>
    </lineage>
</organism>
<feature type="signal peptide" evidence="1">
    <location>
        <begin position="1"/>
        <end position="20"/>
    </location>
</feature>
<dbReference type="RefSeq" id="WP_106359015.1">
    <property type="nucleotide sequence ID" value="NZ_PVTP01000014.1"/>
</dbReference>
<comment type="caution">
    <text evidence="2">The sequence shown here is derived from an EMBL/GenBank/DDBJ whole genome shotgun (WGS) entry which is preliminary data.</text>
</comment>
<evidence type="ECO:0000256" key="1">
    <source>
        <dbReference type="SAM" id="SignalP"/>
    </source>
</evidence>
<protein>
    <submittedName>
        <fullName evidence="2">Uncharacterized protein</fullName>
    </submittedName>
</protein>
<keyword evidence="1" id="KW-0732">Signal</keyword>
<evidence type="ECO:0000313" key="2">
    <source>
        <dbReference type="EMBL" id="PRY74982.1"/>
    </source>
</evidence>
<dbReference type="OrthoDB" id="7874985at2"/>
<dbReference type="AlphaFoldDB" id="A0A2T0VUB6"/>
<dbReference type="EMBL" id="PVTP01000014">
    <property type="protein sequence ID" value="PRY74982.1"/>
    <property type="molecule type" value="Genomic_DNA"/>
</dbReference>
<accession>A0A2T0VUB6</accession>
<dbReference type="Proteomes" id="UP000238007">
    <property type="component" value="Unassembled WGS sequence"/>
</dbReference>